<gene>
    <name evidence="1" type="ORF">AWB75_00169</name>
</gene>
<evidence type="ECO:0000313" key="2">
    <source>
        <dbReference type="Proteomes" id="UP000054870"/>
    </source>
</evidence>
<dbReference type="AlphaFoldDB" id="A0A157Z3U1"/>
<sequence>MPSLKLSAMSAYINKARFAARLVRALEDAAPDIKRRLRIASFDPRKPADLARAWSLCFDETISDTTAENWLGARYLPNPANMRRLAQLTGKSVEWLVGQSADREEQHAYPEAAQVPAPYEAGTFADRERQRKAAVKELLIRALRELGD</sequence>
<reference evidence="1" key="1">
    <citation type="submission" date="2016-01" db="EMBL/GenBank/DDBJ databases">
        <authorList>
            <person name="Peeters C."/>
        </authorList>
    </citation>
    <scope>NUCLEOTIDE SEQUENCE [LARGE SCALE GENOMIC DNA]</scope>
    <source>
        <strain evidence="1">LMG 29318</strain>
    </source>
</reference>
<protein>
    <submittedName>
        <fullName evidence="1">Uncharacterized protein</fullName>
    </submittedName>
</protein>
<dbReference type="EMBL" id="FCOF02000001">
    <property type="protein sequence ID" value="SAK40172.1"/>
    <property type="molecule type" value="Genomic_DNA"/>
</dbReference>
<keyword evidence="2" id="KW-1185">Reference proteome</keyword>
<comment type="caution">
    <text evidence="1">The sequence shown here is derived from an EMBL/GenBank/DDBJ whole genome shotgun (WGS) entry which is preliminary data.</text>
</comment>
<organism evidence="1 2">
    <name type="scientific">Caballeronia catudaia</name>
    <dbReference type="NCBI Taxonomy" id="1777136"/>
    <lineage>
        <taxon>Bacteria</taxon>
        <taxon>Pseudomonadati</taxon>
        <taxon>Pseudomonadota</taxon>
        <taxon>Betaproteobacteria</taxon>
        <taxon>Burkholderiales</taxon>
        <taxon>Burkholderiaceae</taxon>
        <taxon>Caballeronia</taxon>
    </lineage>
</organism>
<proteinExistence type="predicted"/>
<evidence type="ECO:0000313" key="1">
    <source>
        <dbReference type="EMBL" id="SAK40172.1"/>
    </source>
</evidence>
<name>A0A157Z3U1_9BURK</name>
<accession>A0A157Z3U1</accession>
<dbReference type="Proteomes" id="UP000054870">
    <property type="component" value="Unassembled WGS sequence"/>
</dbReference>